<evidence type="ECO:0000256" key="1">
    <source>
        <dbReference type="SAM" id="MobiDB-lite"/>
    </source>
</evidence>
<accession>A0AAV8SKF1</accession>
<dbReference type="Proteomes" id="UP001159364">
    <property type="component" value="Linkage Group LG10"/>
</dbReference>
<gene>
    <name evidence="2" type="ORF">K2173_007042</name>
</gene>
<feature type="compositionally biased region" description="Polar residues" evidence="1">
    <location>
        <begin position="33"/>
        <end position="44"/>
    </location>
</feature>
<evidence type="ECO:0000313" key="2">
    <source>
        <dbReference type="EMBL" id="KAJ8752732.1"/>
    </source>
</evidence>
<feature type="region of interest" description="Disordered" evidence="1">
    <location>
        <begin position="1"/>
        <end position="61"/>
    </location>
</feature>
<organism evidence="2 3">
    <name type="scientific">Erythroxylum novogranatense</name>
    <dbReference type="NCBI Taxonomy" id="1862640"/>
    <lineage>
        <taxon>Eukaryota</taxon>
        <taxon>Viridiplantae</taxon>
        <taxon>Streptophyta</taxon>
        <taxon>Embryophyta</taxon>
        <taxon>Tracheophyta</taxon>
        <taxon>Spermatophyta</taxon>
        <taxon>Magnoliopsida</taxon>
        <taxon>eudicotyledons</taxon>
        <taxon>Gunneridae</taxon>
        <taxon>Pentapetalae</taxon>
        <taxon>rosids</taxon>
        <taxon>fabids</taxon>
        <taxon>Malpighiales</taxon>
        <taxon>Erythroxylaceae</taxon>
        <taxon>Erythroxylum</taxon>
    </lineage>
</organism>
<dbReference type="AlphaFoldDB" id="A0AAV8SKF1"/>
<dbReference type="EMBL" id="JAIWQS010000010">
    <property type="protein sequence ID" value="KAJ8752732.1"/>
    <property type="molecule type" value="Genomic_DNA"/>
</dbReference>
<evidence type="ECO:0000313" key="3">
    <source>
        <dbReference type="Proteomes" id="UP001159364"/>
    </source>
</evidence>
<proteinExistence type="predicted"/>
<comment type="caution">
    <text evidence="2">The sequence shown here is derived from an EMBL/GenBank/DDBJ whole genome shotgun (WGS) entry which is preliminary data.</text>
</comment>
<keyword evidence="3" id="KW-1185">Reference proteome</keyword>
<protein>
    <submittedName>
        <fullName evidence="2">Uncharacterized protein</fullName>
    </submittedName>
</protein>
<name>A0AAV8SKF1_9ROSI</name>
<feature type="compositionally biased region" description="Basic and acidic residues" evidence="1">
    <location>
        <begin position="1"/>
        <end position="32"/>
    </location>
</feature>
<reference evidence="2 3" key="1">
    <citation type="submission" date="2021-09" db="EMBL/GenBank/DDBJ databases">
        <title>Genomic insights and catalytic innovation underlie evolution of tropane alkaloids biosynthesis.</title>
        <authorList>
            <person name="Wang Y.-J."/>
            <person name="Tian T."/>
            <person name="Huang J.-P."/>
            <person name="Huang S.-X."/>
        </authorList>
    </citation>
    <scope>NUCLEOTIDE SEQUENCE [LARGE SCALE GENOMIC DNA]</scope>
    <source>
        <strain evidence="2">KIB-2018</strain>
        <tissue evidence="2">Leaf</tissue>
    </source>
</reference>
<sequence>MEDKGRAISAKLDTKFDAEQAGEADPKWRSHSAEQSARDNQVNIEGSKESPRSSRVGQPTPFPLTGALDSLYFETDGSKISGADRMPASSTSGSNFSCSNLASSFIGTAIVDPAPQQERHSSSAVMKHIKTIATLKVLEADIRHPNDLYRNLAAQRIGKKEEDCCLLFRLIR</sequence>